<evidence type="ECO:0000259" key="6">
    <source>
        <dbReference type="Pfam" id="PF07980"/>
    </source>
</evidence>
<gene>
    <name evidence="8" type="ORF">HQN85_12960</name>
</gene>
<evidence type="ECO:0000256" key="2">
    <source>
        <dbReference type="ARBA" id="ARBA00006275"/>
    </source>
</evidence>
<dbReference type="PROSITE" id="PS51257">
    <property type="entry name" value="PROKAR_LIPOPROTEIN"/>
    <property type="match status" value="1"/>
</dbReference>
<dbReference type="InterPro" id="IPR033985">
    <property type="entry name" value="SusD-like_N"/>
</dbReference>
<comment type="caution">
    <text evidence="8">The sequence shown here is derived from an EMBL/GenBank/DDBJ whole genome shotgun (WGS) entry which is preliminary data.</text>
</comment>
<evidence type="ECO:0000256" key="5">
    <source>
        <dbReference type="ARBA" id="ARBA00023237"/>
    </source>
</evidence>
<accession>A0ABX2DHP2</accession>
<evidence type="ECO:0000256" key="3">
    <source>
        <dbReference type="ARBA" id="ARBA00022729"/>
    </source>
</evidence>
<feature type="domain" description="SusD-like N-terminal" evidence="7">
    <location>
        <begin position="45"/>
        <end position="225"/>
    </location>
</feature>
<dbReference type="InterPro" id="IPR012944">
    <property type="entry name" value="SusD_RagB_dom"/>
</dbReference>
<dbReference type="Pfam" id="PF07980">
    <property type="entry name" value="SusD_RagB"/>
    <property type="match status" value="1"/>
</dbReference>
<name>A0ABX2DHP2_9SPHI</name>
<sequence length="493" mass="54956">MKIKSLKYKILGVILVFTLSSSIVGCKKELDNELKNKTYADTFWESENDVDGALSGAYGLLRKSLNNQNNFFIWGDLATGVFATDDTNIQGAYGSGAFGVPYREDGAHNWTNWYRVVDLSNLVIENVTKMSDSKFAPGRKNYFLGEAYFLRGLAYFYMTRAWGDVPLQLEATTTAQQAQYKPATAASSILKQVIADGQKASALLTWDGGQERVRASKGAALSLLTHATAWDNDYSKTLLYADSIIASGKFQLQDIDDIKLVFKNSNEPENIFVITQKQSDNESTNTGIAFSTVSNDIINGLPRSTPEYYVPTTKLSVLYNDPNDKRLAQFYLPRPNVTLNRALGKYAVFQNVGTSNSIAWRSENNIVIYRLADIILLKSEALNALNRDPEAQTALNLIRTRAGAGAINTTGVDLKKDILLERQRELAGEGQNYFDVVRNSYKSPTGYLLFGQVLSWTMDPGRFAAKGYYWPISNTILNANKLLSQIPWWRGKI</sequence>
<dbReference type="RefSeq" id="WP_173272899.1">
    <property type="nucleotide sequence ID" value="NZ_JABMKV010000003.1"/>
</dbReference>
<evidence type="ECO:0000259" key="7">
    <source>
        <dbReference type="Pfam" id="PF14322"/>
    </source>
</evidence>
<dbReference type="Gene3D" id="1.25.40.390">
    <property type="match status" value="1"/>
</dbReference>
<reference evidence="8 9" key="1">
    <citation type="submission" date="2020-05" db="EMBL/GenBank/DDBJ databases">
        <title>Description of Pedobacter foliorum sp. nov.</title>
        <authorList>
            <person name="Qi S."/>
            <person name="Carlier A."/>
            <person name="Cnockaert M."/>
            <person name="Vandamme P."/>
        </authorList>
    </citation>
    <scope>NUCLEOTIDE SEQUENCE [LARGE SCALE GENOMIC DNA]</scope>
    <source>
        <strain evidence="8 9">LMG 31300</strain>
    </source>
</reference>
<dbReference type="Pfam" id="PF14322">
    <property type="entry name" value="SusD-like_3"/>
    <property type="match status" value="1"/>
</dbReference>
<feature type="domain" description="RagB/SusD" evidence="6">
    <location>
        <begin position="351"/>
        <end position="489"/>
    </location>
</feature>
<organism evidence="8 9">
    <name type="scientific">Pedobacter boryungensis</name>
    <dbReference type="NCBI Taxonomy" id="869962"/>
    <lineage>
        <taxon>Bacteria</taxon>
        <taxon>Pseudomonadati</taxon>
        <taxon>Bacteroidota</taxon>
        <taxon>Sphingobacteriia</taxon>
        <taxon>Sphingobacteriales</taxon>
        <taxon>Sphingobacteriaceae</taxon>
        <taxon>Pedobacter</taxon>
    </lineage>
</organism>
<dbReference type="EMBL" id="JABMKV010000003">
    <property type="protein sequence ID" value="NQX32644.1"/>
    <property type="molecule type" value="Genomic_DNA"/>
</dbReference>
<keyword evidence="3" id="KW-0732">Signal</keyword>
<proteinExistence type="inferred from homology"/>
<evidence type="ECO:0000313" key="9">
    <source>
        <dbReference type="Proteomes" id="UP000762110"/>
    </source>
</evidence>
<evidence type="ECO:0000256" key="4">
    <source>
        <dbReference type="ARBA" id="ARBA00023136"/>
    </source>
</evidence>
<dbReference type="SUPFAM" id="SSF48452">
    <property type="entry name" value="TPR-like"/>
    <property type="match status" value="1"/>
</dbReference>
<dbReference type="InterPro" id="IPR011990">
    <property type="entry name" value="TPR-like_helical_dom_sf"/>
</dbReference>
<dbReference type="CDD" id="cd08977">
    <property type="entry name" value="SusD"/>
    <property type="match status" value="1"/>
</dbReference>
<comment type="subcellular location">
    <subcellularLocation>
        <location evidence="1">Cell outer membrane</location>
    </subcellularLocation>
</comment>
<keyword evidence="5" id="KW-0998">Cell outer membrane</keyword>
<comment type="similarity">
    <text evidence="2">Belongs to the SusD family.</text>
</comment>
<evidence type="ECO:0000313" key="8">
    <source>
        <dbReference type="EMBL" id="NQX32644.1"/>
    </source>
</evidence>
<evidence type="ECO:0000256" key="1">
    <source>
        <dbReference type="ARBA" id="ARBA00004442"/>
    </source>
</evidence>
<keyword evidence="9" id="KW-1185">Reference proteome</keyword>
<keyword evidence="4" id="KW-0472">Membrane</keyword>
<protein>
    <submittedName>
        <fullName evidence="8">RagB/SusD family nutrient uptake outer membrane protein</fullName>
    </submittedName>
</protein>
<dbReference type="Proteomes" id="UP000762110">
    <property type="component" value="Unassembled WGS sequence"/>
</dbReference>